<accession>A0A3R5ZYP5</accession>
<organism evidence="1 2">
    <name type="scientific">Coprococcus eutactus</name>
    <dbReference type="NCBI Taxonomy" id="33043"/>
    <lineage>
        <taxon>Bacteria</taxon>
        <taxon>Bacillati</taxon>
        <taxon>Bacillota</taxon>
        <taxon>Clostridia</taxon>
        <taxon>Lachnospirales</taxon>
        <taxon>Lachnospiraceae</taxon>
        <taxon>Coprococcus</taxon>
    </lineage>
</organism>
<sequence>EKEQEKIKKCIDENFKTNTGKRIAYNRFILD</sequence>
<gene>
    <name evidence="1" type="ORF">DWX94_14100</name>
</gene>
<proteinExistence type="predicted"/>
<keyword evidence="1" id="KW-0378">Hydrolase</keyword>
<evidence type="ECO:0000313" key="2">
    <source>
        <dbReference type="Proteomes" id="UP000283295"/>
    </source>
</evidence>
<evidence type="ECO:0000313" key="1">
    <source>
        <dbReference type="EMBL" id="RGS35133.1"/>
    </source>
</evidence>
<dbReference type="GO" id="GO:0016787">
    <property type="term" value="F:hydrolase activity"/>
    <property type="evidence" value="ECO:0007669"/>
    <property type="project" value="UniProtKB-KW"/>
</dbReference>
<protein>
    <submittedName>
        <fullName evidence="1">Phosphohydrolase</fullName>
    </submittedName>
</protein>
<comment type="caution">
    <text evidence="1">The sequence shown here is derived from an EMBL/GenBank/DDBJ whole genome shotgun (WGS) entry which is preliminary data.</text>
</comment>
<dbReference type="AlphaFoldDB" id="A0A3R5ZYP5"/>
<dbReference type="Proteomes" id="UP000283295">
    <property type="component" value="Unassembled WGS sequence"/>
</dbReference>
<name>A0A3R5ZYP5_9FIRM</name>
<feature type="non-terminal residue" evidence="1">
    <location>
        <position position="1"/>
    </location>
</feature>
<reference evidence="1 2" key="1">
    <citation type="submission" date="2018-08" db="EMBL/GenBank/DDBJ databases">
        <title>A genome reference for cultivated species of the human gut microbiota.</title>
        <authorList>
            <person name="Zou Y."/>
            <person name="Xue W."/>
            <person name="Luo G."/>
        </authorList>
    </citation>
    <scope>NUCLEOTIDE SEQUENCE [LARGE SCALE GENOMIC DNA]</scope>
    <source>
        <strain evidence="1 2">AF22-21</strain>
    </source>
</reference>
<dbReference type="EMBL" id="QRVK01000073">
    <property type="protein sequence ID" value="RGS35133.1"/>
    <property type="molecule type" value="Genomic_DNA"/>
</dbReference>